<feature type="domain" description="Glutamine amidotransferase type-2" evidence="8">
    <location>
        <begin position="2"/>
        <end position="215"/>
    </location>
</feature>
<dbReference type="PIRSF" id="PIRSF001589">
    <property type="entry name" value="Asn_synthetase_glu-h"/>
    <property type="match status" value="1"/>
</dbReference>
<dbReference type="CDD" id="cd01991">
    <property type="entry name" value="Asn_synthase_B_C"/>
    <property type="match status" value="1"/>
</dbReference>
<evidence type="ECO:0000256" key="3">
    <source>
        <dbReference type="ARBA" id="ARBA00012737"/>
    </source>
</evidence>
<dbReference type="SUPFAM" id="SSF56235">
    <property type="entry name" value="N-terminal nucleophile aminohydrolases (Ntn hydrolases)"/>
    <property type="match status" value="1"/>
</dbReference>
<dbReference type="GO" id="GO:0004066">
    <property type="term" value="F:asparagine synthase (glutamine-hydrolyzing) activity"/>
    <property type="evidence" value="ECO:0007669"/>
    <property type="project" value="UniProtKB-EC"/>
</dbReference>
<comment type="similarity">
    <text evidence="2">Belongs to the asparagine synthetase family.</text>
</comment>
<evidence type="ECO:0000256" key="4">
    <source>
        <dbReference type="ARBA" id="ARBA00022741"/>
    </source>
</evidence>
<dbReference type="EC" id="6.3.5.4" evidence="3"/>
<evidence type="ECO:0000313" key="9">
    <source>
        <dbReference type="EMBL" id="QYD73011.1"/>
    </source>
</evidence>
<dbReference type="InterPro" id="IPR033738">
    <property type="entry name" value="AsnB_N"/>
</dbReference>
<comment type="catalytic activity">
    <reaction evidence="7">
        <text>L-aspartate + L-glutamine + ATP + H2O = L-asparagine + L-glutamate + AMP + diphosphate + H(+)</text>
        <dbReference type="Rhea" id="RHEA:12228"/>
        <dbReference type="ChEBI" id="CHEBI:15377"/>
        <dbReference type="ChEBI" id="CHEBI:15378"/>
        <dbReference type="ChEBI" id="CHEBI:29985"/>
        <dbReference type="ChEBI" id="CHEBI:29991"/>
        <dbReference type="ChEBI" id="CHEBI:30616"/>
        <dbReference type="ChEBI" id="CHEBI:33019"/>
        <dbReference type="ChEBI" id="CHEBI:58048"/>
        <dbReference type="ChEBI" id="CHEBI:58359"/>
        <dbReference type="ChEBI" id="CHEBI:456215"/>
        <dbReference type="EC" id="6.3.5.4"/>
    </reaction>
</comment>
<dbReference type="PROSITE" id="PS51278">
    <property type="entry name" value="GATASE_TYPE_2"/>
    <property type="match status" value="1"/>
</dbReference>
<dbReference type="CDD" id="cd00712">
    <property type="entry name" value="AsnB"/>
    <property type="match status" value="1"/>
</dbReference>
<dbReference type="InterPro" id="IPR051786">
    <property type="entry name" value="ASN_synthetase/amidase"/>
</dbReference>
<dbReference type="PANTHER" id="PTHR43284">
    <property type="entry name" value="ASPARAGINE SYNTHETASE (GLUTAMINE-HYDROLYZING)"/>
    <property type="match status" value="1"/>
</dbReference>
<keyword evidence="5" id="KW-0067">ATP-binding</keyword>
<dbReference type="InterPro" id="IPR017932">
    <property type="entry name" value="GATase_2_dom"/>
</dbReference>
<dbReference type="Pfam" id="PF13537">
    <property type="entry name" value="GATase_7"/>
    <property type="match status" value="1"/>
</dbReference>
<evidence type="ECO:0000256" key="6">
    <source>
        <dbReference type="ARBA" id="ARBA00022962"/>
    </source>
</evidence>
<dbReference type="Pfam" id="PF00733">
    <property type="entry name" value="Asn_synthase"/>
    <property type="match status" value="1"/>
</dbReference>
<evidence type="ECO:0000259" key="8">
    <source>
        <dbReference type="PROSITE" id="PS51278"/>
    </source>
</evidence>
<dbReference type="InterPro" id="IPR014729">
    <property type="entry name" value="Rossmann-like_a/b/a_fold"/>
</dbReference>
<proteinExistence type="inferred from homology"/>
<keyword evidence="4" id="KW-0547">Nucleotide-binding</keyword>
<accession>A0ABX8UVI7</accession>
<dbReference type="Gene3D" id="3.60.20.10">
    <property type="entry name" value="Glutamine Phosphoribosylpyrophosphate, subunit 1, domain 1"/>
    <property type="match status" value="1"/>
</dbReference>
<keyword evidence="9" id="KW-0436">Ligase</keyword>
<sequence>MCGIIGWVNYERNLDEQQPIVEAMTRTMALRGPDAQGIWIDRHAALGHRRLSIIDLEGGAQPMQVAEEGKTLACLTYSGEVYNFVELRDELIKRGHRFATRSDTEVVLRSYLEWGESFVDRLVGMYAFAIWDTRKEELLLVRDRAGVKPLYYQPFGRGVLFGSEPKAILAHPEVRPRVGLDGLRHVMCSFRMPGGAAYEGMHQVKPGHVLRVSRSGITDRCYWKIEGQEHTDSLDVTIETIRGHFDRIMREQTVADVPLCSLLSGGLDSSFVTAMADRIVRERSGSAVHSYSVDFADHGHAFTKDPYRDTADAPFVREFVAQVKTQHTEIVLNDRDLANMQVRRAVVDALDTAWFSGSDNFPSLYLLFKAVRENSTVALSGEAADEVFGGYRWFHTPETVGADTFPWMQFSPLTFDALLSPDLSKELRLKEYEADCYSEALRGVPHIGQTGVEKRMREICHLHLVYWLPRLLDRKDRMSMAAGLEVRVPFCDHELMQYVFNTPWSMKSFDGREKSLLRAVAGDLVPETILKRVKSPYPATQDAAYEKALRDRMDKLISKPSPRTTQTLNVTALREQIDKPLNEVSNAWQRASIDHLLAMSDWLERYDVELVRGVAN</sequence>
<dbReference type="Proteomes" id="UP000826462">
    <property type="component" value="Chromosome 2"/>
</dbReference>
<protein>
    <recommendedName>
        <fullName evidence="3">asparagine synthase (glutamine-hydrolyzing)</fullName>
        <ecNumber evidence="3">6.3.5.4</ecNumber>
    </recommendedName>
</protein>
<evidence type="ECO:0000256" key="1">
    <source>
        <dbReference type="ARBA" id="ARBA00005187"/>
    </source>
</evidence>
<reference evidence="9 10" key="1">
    <citation type="submission" date="2021-07" db="EMBL/GenBank/DDBJ databases">
        <title>Paraburkholderia edwinii protects Aspergillus sp. from phenazines by acting as a toxin sponge.</title>
        <authorList>
            <person name="Dahlstrom K.M."/>
            <person name="Newman D.K."/>
        </authorList>
    </citation>
    <scope>NUCLEOTIDE SEQUENCE [LARGE SCALE GENOMIC DNA]</scope>
    <source>
        <strain evidence="9 10">Pe01</strain>
    </source>
</reference>
<evidence type="ECO:0000256" key="2">
    <source>
        <dbReference type="ARBA" id="ARBA00005752"/>
    </source>
</evidence>
<dbReference type="EMBL" id="CP080096">
    <property type="protein sequence ID" value="QYD73011.1"/>
    <property type="molecule type" value="Genomic_DNA"/>
</dbReference>
<organism evidence="9 10">
    <name type="scientific">Paraburkholderia edwinii</name>
    <dbReference type="NCBI Taxonomy" id="2861782"/>
    <lineage>
        <taxon>Bacteria</taxon>
        <taxon>Pseudomonadati</taxon>
        <taxon>Pseudomonadota</taxon>
        <taxon>Betaproteobacteria</taxon>
        <taxon>Burkholderiales</taxon>
        <taxon>Burkholderiaceae</taxon>
        <taxon>Paraburkholderia</taxon>
    </lineage>
</organism>
<dbReference type="InterPro" id="IPR001962">
    <property type="entry name" value="Asn_synthase"/>
</dbReference>
<dbReference type="InterPro" id="IPR029055">
    <property type="entry name" value="Ntn_hydrolases_N"/>
</dbReference>
<dbReference type="InterPro" id="IPR006426">
    <property type="entry name" value="Asn_synth_AEB"/>
</dbReference>
<evidence type="ECO:0000256" key="7">
    <source>
        <dbReference type="ARBA" id="ARBA00048741"/>
    </source>
</evidence>
<gene>
    <name evidence="9" type="primary">asnB</name>
    <name evidence="9" type="ORF">KZJ38_25375</name>
</gene>
<dbReference type="RefSeq" id="WP_219802530.1">
    <property type="nucleotide sequence ID" value="NZ_CP080096.1"/>
</dbReference>
<evidence type="ECO:0000313" key="10">
    <source>
        <dbReference type="Proteomes" id="UP000826462"/>
    </source>
</evidence>
<comment type="pathway">
    <text evidence="1">Amino-acid biosynthesis; L-asparagine biosynthesis; L-asparagine from L-aspartate (L-Gln route): step 1/1.</text>
</comment>
<evidence type="ECO:0000256" key="5">
    <source>
        <dbReference type="ARBA" id="ARBA00022840"/>
    </source>
</evidence>
<dbReference type="Gene3D" id="3.40.50.620">
    <property type="entry name" value="HUPs"/>
    <property type="match status" value="1"/>
</dbReference>
<dbReference type="PANTHER" id="PTHR43284:SF1">
    <property type="entry name" value="ASPARAGINE SYNTHETASE"/>
    <property type="match status" value="1"/>
</dbReference>
<name>A0ABX8UVI7_9BURK</name>
<dbReference type="SUPFAM" id="SSF52402">
    <property type="entry name" value="Adenine nucleotide alpha hydrolases-like"/>
    <property type="match status" value="1"/>
</dbReference>
<dbReference type="NCBIfam" id="TIGR01536">
    <property type="entry name" value="asn_synth_AEB"/>
    <property type="match status" value="1"/>
</dbReference>
<keyword evidence="6" id="KW-0315">Glutamine amidotransferase</keyword>
<keyword evidence="10" id="KW-1185">Reference proteome</keyword>